<keyword evidence="2" id="KW-1185">Reference proteome</keyword>
<gene>
    <name evidence="1" type="ORF">BJ138DRAFT_1118119</name>
</gene>
<dbReference type="Proteomes" id="UP000790377">
    <property type="component" value="Unassembled WGS sequence"/>
</dbReference>
<reference evidence="1" key="1">
    <citation type="journal article" date="2021" name="New Phytol.">
        <title>Evolutionary innovations through gain and loss of genes in the ectomycorrhizal Boletales.</title>
        <authorList>
            <person name="Wu G."/>
            <person name="Miyauchi S."/>
            <person name="Morin E."/>
            <person name="Kuo A."/>
            <person name="Drula E."/>
            <person name="Varga T."/>
            <person name="Kohler A."/>
            <person name="Feng B."/>
            <person name="Cao Y."/>
            <person name="Lipzen A."/>
            <person name="Daum C."/>
            <person name="Hundley H."/>
            <person name="Pangilinan J."/>
            <person name="Johnson J."/>
            <person name="Barry K."/>
            <person name="LaButti K."/>
            <person name="Ng V."/>
            <person name="Ahrendt S."/>
            <person name="Min B."/>
            <person name="Choi I.G."/>
            <person name="Park H."/>
            <person name="Plett J.M."/>
            <person name="Magnuson J."/>
            <person name="Spatafora J.W."/>
            <person name="Nagy L.G."/>
            <person name="Henrissat B."/>
            <person name="Grigoriev I.V."/>
            <person name="Yang Z.L."/>
            <person name="Xu J."/>
            <person name="Martin F.M."/>
        </authorList>
    </citation>
    <scope>NUCLEOTIDE SEQUENCE</scope>
    <source>
        <strain evidence="1">ATCC 28755</strain>
    </source>
</reference>
<dbReference type="EMBL" id="MU268115">
    <property type="protein sequence ID" value="KAH7905833.1"/>
    <property type="molecule type" value="Genomic_DNA"/>
</dbReference>
<name>A0ACB7ZZP4_9AGAM</name>
<sequence>MPATNYVFQVRTPIVRGGVTRLELPSSRMAPVSESSLTILRQFPSEIDLSGGALVIARDENPQDDPARSRDDRAPSEPAAQIDYQLVPRRTHKLRDIAFQYSWWESKSNGAIDEPPALSDQNPEKGNIFIHWVQPSKKCQLWLYDVVNGEGIWKRAVEGHVIPGPNQLQLYLVVTEGCQPSLVQLATWDKQYKRRETPVLEP</sequence>
<proteinExistence type="predicted"/>
<protein>
    <submittedName>
        <fullName evidence="1">Uncharacterized protein</fullName>
    </submittedName>
</protein>
<comment type="caution">
    <text evidence="1">The sequence shown here is derived from an EMBL/GenBank/DDBJ whole genome shotgun (WGS) entry which is preliminary data.</text>
</comment>
<organism evidence="1 2">
    <name type="scientific">Hygrophoropsis aurantiaca</name>
    <dbReference type="NCBI Taxonomy" id="72124"/>
    <lineage>
        <taxon>Eukaryota</taxon>
        <taxon>Fungi</taxon>
        <taxon>Dikarya</taxon>
        <taxon>Basidiomycota</taxon>
        <taxon>Agaricomycotina</taxon>
        <taxon>Agaricomycetes</taxon>
        <taxon>Agaricomycetidae</taxon>
        <taxon>Boletales</taxon>
        <taxon>Coniophorineae</taxon>
        <taxon>Hygrophoropsidaceae</taxon>
        <taxon>Hygrophoropsis</taxon>
    </lineage>
</organism>
<evidence type="ECO:0000313" key="2">
    <source>
        <dbReference type="Proteomes" id="UP000790377"/>
    </source>
</evidence>
<evidence type="ECO:0000313" key="1">
    <source>
        <dbReference type="EMBL" id="KAH7905833.1"/>
    </source>
</evidence>
<accession>A0ACB7ZZP4</accession>